<dbReference type="PANTHER" id="PTHR31609:SF1">
    <property type="entry name" value="CARBOHYDRATE DEACETYLASE"/>
    <property type="match status" value="1"/>
</dbReference>
<evidence type="ECO:0000256" key="5">
    <source>
        <dbReference type="ARBA" id="ARBA00023277"/>
    </source>
</evidence>
<comment type="caution">
    <text evidence="6">The sequence shown here is derived from an EMBL/GenBank/DDBJ whole genome shotgun (WGS) entry which is preliminary data.</text>
</comment>
<evidence type="ECO:0000256" key="3">
    <source>
        <dbReference type="ARBA" id="ARBA00022801"/>
    </source>
</evidence>
<dbReference type="InterPro" id="IPR011330">
    <property type="entry name" value="Glyco_hydro/deAcase_b/a-brl"/>
</dbReference>
<dbReference type="Pfam" id="PF04794">
    <property type="entry name" value="YdjC"/>
    <property type="match status" value="1"/>
</dbReference>
<dbReference type="GO" id="GO:0046872">
    <property type="term" value="F:metal ion binding"/>
    <property type="evidence" value="ECO:0007669"/>
    <property type="project" value="UniProtKB-KW"/>
</dbReference>
<dbReference type="PANTHER" id="PTHR31609">
    <property type="entry name" value="YDJC DEACETYLASE FAMILY MEMBER"/>
    <property type="match status" value="1"/>
</dbReference>
<dbReference type="InterPro" id="IPR006879">
    <property type="entry name" value="YdjC-like"/>
</dbReference>
<evidence type="ECO:0000256" key="1">
    <source>
        <dbReference type="ARBA" id="ARBA00001946"/>
    </source>
</evidence>
<organism evidence="6 7">
    <name type="scientific">Ileibacterium valens</name>
    <dbReference type="NCBI Taxonomy" id="1862668"/>
    <lineage>
        <taxon>Bacteria</taxon>
        <taxon>Bacillati</taxon>
        <taxon>Bacillota</taxon>
        <taxon>Erysipelotrichia</taxon>
        <taxon>Erysipelotrichales</taxon>
        <taxon>Erysipelotrichaceae</taxon>
        <taxon>Ileibacterium</taxon>
    </lineage>
</organism>
<protein>
    <recommendedName>
        <fullName evidence="8">Carbohydrate deacetylase</fullName>
    </recommendedName>
</protein>
<dbReference type="GO" id="GO:0005975">
    <property type="term" value="P:carbohydrate metabolic process"/>
    <property type="evidence" value="ECO:0007669"/>
    <property type="project" value="InterPro"/>
</dbReference>
<sequence>MRVILNGDDFGITHACNLAIIDCYKNGMLNSTSMMTNMDGCIEAAKLWKDNPGLSVGIHLCLTAGKPLTNAATLIKEDGTFDKRILCNSDHVSLYEMEEELNAQIDRFIELNGKLPDHINSHHGIEQIRGGKEILVKLSEKYDRPIRCYIDSNEATGAPFEQAMIPVISFHPGSSINDGYQPEELIRALDEAIRDLDQNNLLIEIALHPGYVDSDLMRISSLNVGRIYDSEFFCSSELKTWLDQKNARTITYKDLQKIR</sequence>
<name>A0A1U7NIR4_9FIRM</name>
<dbReference type="GO" id="GO:0019213">
    <property type="term" value="F:deacetylase activity"/>
    <property type="evidence" value="ECO:0007669"/>
    <property type="project" value="TreeGrafter"/>
</dbReference>
<evidence type="ECO:0000256" key="2">
    <source>
        <dbReference type="ARBA" id="ARBA00022723"/>
    </source>
</evidence>
<comment type="cofactor">
    <cofactor evidence="1">
        <name>Mg(2+)</name>
        <dbReference type="ChEBI" id="CHEBI:18420"/>
    </cofactor>
</comment>
<keyword evidence="7" id="KW-1185">Reference proteome</keyword>
<proteinExistence type="predicted"/>
<dbReference type="GO" id="GO:0016787">
    <property type="term" value="F:hydrolase activity"/>
    <property type="evidence" value="ECO:0007669"/>
    <property type="project" value="UniProtKB-KW"/>
</dbReference>
<evidence type="ECO:0000313" key="6">
    <source>
        <dbReference type="EMBL" id="OLU42571.1"/>
    </source>
</evidence>
<evidence type="ECO:0008006" key="8">
    <source>
        <dbReference type="Google" id="ProtNLM"/>
    </source>
</evidence>
<dbReference type="GeneID" id="82201897"/>
<accession>A0A1U7NIR4</accession>
<keyword evidence="5" id="KW-0119">Carbohydrate metabolism</keyword>
<keyword evidence="3" id="KW-0378">Hydrolase</keyword>
<dbReference type="Proteomes" id="UP000186341">
    <property type="component" value="Unassembled WGS sequence"/>
</dbReference>
<dbReference type="Gene3D" id="3.20.20.370">
    <property type="entry name" value="Glycoside hydrolase/deacetylase"/>
    <property type="match status" value="1"/>
</dbReference>
<dbReference type="OrthoDB" id="9774177at2"/>
<reference evidence="6 7" key="1">
    <citation type="submission" date="2016-11" db="EMBL/GenBank/DDBJ databases">
        <title>Description of two novel members of the family Erysipelotrichaceae: Ileibacterium lipovorans gen. nov., sp. nov. and Dubosiella newyorkensis, gen. nov., sp. nov.</title>
        <authorList>
            <person name="Cox L.M."/>
            <person name="Sohn J."/>
            <person name="Tyrrell K.L."/>
            <person name="Citron D.M."/>
            <person name="Lawson P.A."/>
            <person name="Patel N.B."/>
            <person name="Iizumi T."/>
            <person name="Perez-Perez G.I."/>
            <person name="Goldstein E.J."/>
            <person name="Blaser M.J."/>
        </authorList>
    </citation>
    <scope>NUCLEOTIDE SEQUENCE [LARGE SCALE GENOMIC DNA]</scope>
    <source>
        <strain evidence="6 7">NYU-BL-A3</strain>
    </source>
</reference>
<evidence type="ECO:0000256" key="4">
    <source>
        <dbReference type="ARBA" id="ARBA00022842"/>
    </source>
</evidence>
<dbReference type="RefSeq" id="WP_075817714.1">
    <property type="nucleotide sequence ID" value="NZ_CAJUTZ010000073.1"/>
</dbReference>
<evidence type="ECO:0000313" key="7">
    <source>
        <dbReference type="Proteomes" id="UP000186341"/>
    </source>
</evidence>
<gene>
    <name evidence="6" type="ORF">BO222_01390</name>
</gene>
<dbReference type="EMBL" id="MPJW01000050">
    <property type="protein sequence ID" value="OLU42571.1"/>
    <property type="molecule type" value="Genomic_DNA"/>
</dbReference>
<dbReference type="AlphaFoldDB" id="A0A1U7NIR4"/>
<dbReference type="SUPFAM" id="SSF88713">
    <property type="entry name" value="Glycoside hydrolase/deacetylase"/>
    <property type="match status" value="1"/>
</dbReference>
<keyword evidence="4" id="KW-0460">Magnesium</keyword>
<keyword evidence="2" id="KW-0479">Metal-binding</keyword>